<organism evidence="1 2">
    <name type="scientific">Eggerthella lenta</name>
    <name type="common">Eubacterium lentum</name>
    <dbReference type="NCBI Taxonomy" id="84112"/>
    <lineage>
        <taxon>Bacteria</taxon>
        <taxon>Bacillati</taxon>
        <taxon>Actinomycetota</taxon>
        <taxon>Coriobacteriia</taxon>
        <taxon>Eggerthellales</taxon>
        <taxon>Eggerthellaceae</taxon>
        <taxon>Eggerthella</taxon>
    </lineage>
</organism>
<evidence type="ECO:0000313" key="2">
    <source>
        <dbReference type="Proteomes" id="UP000253857"/>
    </source>
</evidence>
<evidence type="ECO:0008006" key="3">
    <source>
        <dbReference type="Google" id="ProtNLM"/>
    </source>
</evidence>
<proteinExistence type="predicted"/>
<dbReference type="EMBL" id="PPTY01000001">
    <property type="protein sequence ID" value="RDB89059.1"/>
    <property type="molecule type" value="Genomic_DNA"/>
</dbReference>
<dbReference type="RefSeq" id="WP_035585306.1">
    <property type="nucleotide sequence ID" value="NZ_JADNIO010000007.1"/>
</dbReference>
<sequence length="117" mass="13144">MAELEPCPFCGSEANMVDEGSECAPDRFWACCPNPSCFVEGTGVYSTEEKAAEAWNARWERTCKCEQCGHSFKPTNPEQKYCSKECKRAAHLARRLRDEGEAPLWFAKVCGAKVVER</sequence>
<evidence type="ECO:0000313" key="1">
    <source>
        <dbReference type="EMBL" id="RDB89059.1"/>
    </source>
</evidence>
<comment type="caution">
    <text evidence="1">The sequence shown here is derived from an EMBL/GenBank/DDBJ whole genome shotgun (WGS) entry which is preliminary data.</text>
</comment>
<dbReference type="Pfam" id="PF14354">
    <property type="entry name" value="Lar_restr_allev"/>
    <property type="match status" value="1"/>
</dbReference>
<protein>
    <recommendedName>
        <fullName evidence="3">Restriction alleviation protein, Lar family</fullName>
    </recommendedName>
</protein>
<reference evidence="1 2" key="1">
    <citation type="journal article" date="2018" name="Elife">
        <title>Discovery and characterization of a prevalent human gut bacterial enzyme sufficient for the inactivation of a family of plant toxins.</title>
        <authorList>
            <person name="Koppel N."/>
            <person name="Bisanz J.E."/>
            <person name="Pandelia M.E."/>
            <person name="Turnbaugh P.J."/>
            <person name="Balskus E.P."/>
        </authorList>
    </citation>
    <scope>NUCLEOTIDE SEQUENCE [LARGE SCALE GENOMIC DNA]</scope>
    <source>
        <strain evidence="1 2">FAA1-1-60AUCSF</strain>
    </source>
</reference>
<dbReference type="AlphaFoldDB" id="A0A369NC97"/>
<accession>A0A369NC97</accession>
<gene>
    <name evidence="1" type="ORF">C1871_00905</name>
</gene>
<name>A0A369NC97_EGGLN</name>
<dbReference type="Proteomes" id="UP000253857">
    <property type="component" value="Unassembled WGS sequence"/>
</dbReference>